<evidence type="ECO:0000256" key="4">
    <source>
        <dbReference type="ARBA" id="ARBA00022803"/>
    </source>
</evidence>
<dbReference type="Pfam" id="PF13181">
    <property type="entry name" value="TPR_8"/>
    <property type="match status" value="1"/>
</dbReference>
<evidence type="ECO:0000256" key="3">
    <source>
        <dbReference type="ARBA" id="ARBA00022737"/>
    </source>
</evidence>
<protein>
    <submittedName>
        <fullName evidence="8">Tetratricopeptide repeat protein 19, mitochondrial</fullName>
    </submittedName>
</protein>
<dbReference type="SUPFAM" id="SSF48452">
    <property type="entry name" value="TPR-like"/>
    <property type="match status" value="1"/>
</dbReference>
<evidence type="ECO:0000256" key="1">
    <source>
        <dbReference type="ARBA" id="ARBA00004173"/>
    </source>
</evidence>
<dbReference type="InterPro" id="IPR040395">
    <property type="entry name" value="TTC19"/>
</dbReference>
<keyword evidence="3" id="KW-0677">Repeat</keyword>
<dbReference type="SMART" id="SM00028">
    <property type="entry name" value="TPR"/>
    <property type="match status" value="5"/>
</dbReference>
<comment type="subcellular location">
    <subcellularLocation>
        <location evidence="1">Mitochondrion</location>
    </subcellularLocation>
</comment>
<dbReference type="InterPro" id="IPR019734">
    <property type="entry name" value="TPR_rpt"/>
</dbReference>
<dbReference type="CTD" id="54902"/>
<dbReference type="Gene3D" id="1.25.40.10">
    <property type="entry name" value="Tetratricopeptide repeat domain"/>
    <property type="match status" value="2"/>
</dbReference>
<keyword evidence="4" id="KW-0802">TPR repeat</keyword>
<keyword evidence="7" id="KW-1185">Reference proteome</keyword>
<dbReference type="GeneID" id="100899762"/>
<dbReference type="Pfam" id="PF13424">
    <property type="entry name" value="TPR_12"/>
    <property type="match status" value="1"/>
</dbReference>
<sequence length="361" mass="41025">MISSAARIILRNSASCRRILLPTKSHANDAASFSSRLVSTTACKLHSRSAPIYNHTRRPLFTGSKKFCLAGILALFGLERREKDDPLTDTLKRGVLALQRKEYNKAEKFLHIALKMSQDLLDEKAIAYCYDLMANIAYERGDYPKAEKLFVETMKRSISNGAPMDDNAIVEMSMKIANMSGRQGDDEKAELGYRFCIDSQRKKLASEQNDAGNLTKDNHLLLGLCMDQYASFLLERARYEEAKQMLTEALEISRKFLGDDHGQNLVIYSNLALVHQRLGDVRKAVSILEEITSLKQFEASEDFPIFLCNLGMNYITQRRFTEAEEVFDRAQRLAKALGDREILKEIDEYLSLLREKKKDAA</sequence>
<dbReference type="Pfam" id="PF13374">
    <property type="entry name" value="TPR_10"/>
    <property type="match status" value="1"/>
</dbReference>
<dbReference type="PANTHER" id="PTHR13143">
    <property type="entry name" value="TETRATRICOPEPTIDE REPEAT PROTEIN 19"/>
    <property type="match status" value="1"/>
</dbReference>
<evidence type="ECO:0000313" key="8">
    <source>
        <dbReference type="RefSeq" id="XP_003746272.3"/>
    </source>
</evidence>
<dbReference type="GO" id="GO:0005743">
    <property type="term" value="C:mitochondrial inner membrane"/>
    <property type="evidence" value="ECO:0007669"/>
    <property type="project" value="TreeGrafter"/>
</dbReference>
<reference evidence="8" key="1">
    <citation type="submission" date="2025-08" db="UniProtKB">
        <authorList>
            <consortium name="RefSeq"/>
        </authorList>
    </citation>
    <scope>IDENTIFICATION</scope>
</reference>
<evidence type="ECO:0000256" key="6">
    <source>
        <dbReference type="ARBA" id="ARBA00023128"/>
    </source>
</evidence>
<keyword evidence="6" id="KW-0496">Mitochondrion</keyword>
<organism evidence="7 8">
    <name type="scientific">Galendromus occidentalis</name>
    <name type="common">western predatory mite</name>
    <dbReference type="NCBI Taxonomy" id="34638"/>
    <lineage>
        <taxon>Eukaryota</taxon>
        <taxon>Metazoa</taxon>
        <taxon>Ecdysozoa</taxon>
        <taxon>Arthropoda</taxon>
        <taxon>Chelicerata</taxon>
        <taxon>Arachnida</taxon>
        <taxon>Acari</taxon>
        <taxon>Parasitiformes</taxon>
        <taxon>Mesostigmata</taxon>
        <taxon>Gamasina</taxon>
        <taxon>Phytoseioidea</taxon>
        <taxon>Phytoseiidae</taxon>
        <taxon>Typhlodrominae</taxon>
        <taxon>Galendromus</taxon>
    </lineage>
</organism>
<keyword evidence="5" id="KW-0809">Transit peptide</keyword>
<evidence type="ECO:0000256" key="2">
    <source>
        <dbReference type="ARBA" id="ARBA00008219"/>
    </source>
</evidence>
<evidence type="ECO:0000256" key="5">
    <source>
        <dbReference type="ARBA" id="ARBA00022946"/>
    </source>
</evidence>
<evidence type="ECO:0000313" key="7">
    <source>
        <dbReference type="Proteomes" id="UP000694867"/>
    </source>
</evidence>
<accession>A0AAJ6QWQ7</accession>
<dbReference type="GO" id="GO:0034551">
    <property type="term" value="P:mitochondrial respiratory chain complex III assembly"/>
    <property type="evidence" value="ECO:0007669"/>
    <property type="project" value="InterPro"/>
</dbReference>
<proteinExistence type="inferred from homology"/>
<name>A0AAJ6QWQ7_9ACAR</name>
<dbReference type="InterPro" id="IPR011990">
    <property type="entry name" value="TPR-like_helical_dom_sf"/>
</dbReference>
<dbReference type="AlphaFoldDB" id="A0AAJ6QWQ7"/>
<dbReference type="KEGG" id="goe:100899762"/>
<comment type="similarity">
    <text evidence="2">Belongs to the TTC19 family.</text>
</comment>
<gene>
    <name evidence="8" type="primary">LOC100899762</name>
</gene>
<dbReference type="PANTHER" id="PTHR13143:SF6">
    <property type="entry name" value="TETRATRICOPEPTIDE REPEAT PROTEIN 19, MITOCHONDRIAL"/>
    <property type="match status" value="1"/>
</dbReference>
<dbReference type="RefSeq" id="XP_003746272.3">
    <property type="nucleotide sequence ID" value="XM_003746224.3"/>
</dbReference>
<dbReference type="Proteomes" id="UP000694867">
    <property type="component" value="Unplaced"/>
</dbReference>